<dbReference type="PROSITE" id="PS51747">
    <property type="entry name" value="CYT_DCMP_DEAMINASES_2"/>
    <property type="match status" value="1"/>
</dbReference>
<organism evidence="6 7">
    <name type="scientific">Desulfoferula mesophila</name>
    <dbReference type="NCBI Taxonomy" id="3058419"/>
    <lineage>
        <taxon>Bacteria</taxon>
        <taxon>Pseudomonadati</taxon>
        <taxon>Thermodesulfobacteriota</taxon>
        <taxon>Desulfarculia</taxon>
        <taxon>Desulfarculales</taxon>
        <taxon>Desulfarculaceae</taxon>
        <taxon>Desulfoferula</taxon>
    </lineage>
</organism>
<dbReference type="GO" id="GO:0055086">
    <property type="term" value="P:nucleobase-containing small molecule metabolic process"/>
    <property type="evidence" value="ECO:0007669"/>
    <property type="project" value="UniProtKB-ARBA"/>
</dbReference>
<evidence type="ECO:0000256" key="4">
    <source>
        <dbReference type="ARBA" id="ARBA00022833"/>
    </source>
</evidence>
<dbReference type="InterPro" id="IPR002125">
    <property type="entry name" value="CMP_dCMP_dom"/>
</dbReference>
<keyword evidence="7" id="KW-1185">Reference proteome</keyword>
<dbReference type="PANTHER" id="PTHR11644:SF2">
    <property type="entry name" value="CYTIDINE DEAMINASE"/>
    <property type="match status" value="1"/>
</dbReference>
<gene>
    <name evidence="6" type="ORF">FAK_35400</name>
</gene>
<dbReference type="CDD" id="cd01283">
    <property type="entry name" value="cytidine_deaminase"/>
    <property type="match status" value="1"/>
</dbReference>
<dbReference type="KEGG" id="dmp:FAK_35400"/>
<dbReference type="Gene3D" id="3.40.140.10">
    <property type="entry name" value="Cytidine Deaminase, domain 2"/>
    <property type="match status" value="1"/>
</dbReference>
<dbReference type="GO" id="GO:0072527">
    <property type="term" value="P:pyrimidine-containing compound metabolic process"/>
    <property type="evidence" value="ECO:0007669"/>
    <property type="project" value="UniProtKB-ARBA"/>
</dbReference>
<evidence type="ECO:0000256" key="1">
    <source>
        <dbReference type="ARBA" id="ARBA00006576"/>
    </source>
</evidence>
<evidence type="ECO:0000256" key="2">
    <source>
        <dbReference type="ARBA" id="ARBA00022723"/>
    </source>
</evidence>
<keyword evidence="3" id="KW-0378">Hydrolase</keyword>
<name>A0AAU9EPP2_9BACT</name>
<dbReference type="GO" id="GO:0004126">
    <property type="term" value="F:cytidine deaminase activity"/>
    <property type="evidence" value="ECO:0007669"/>
    <property type="project" value="UniProtKB-ARBA"/>
</dbReference>
<dbReference type="GO" id="GO:0008270">
    <property type="term" value="F:zinc ion binding"/>
    <property type="evidence" value="ECO:0007669"/>
    <property type="project" value="InterPro"/>
</dbReference>
<dbReference type="InterPro" id="IPR050202">
    <property type="entry name" value="Cyt/Deoxycyt_deaminase"/>
</dbReference>
<dbReference type="InterPro" id="IPR016193">
    <property type="entry name" value="Cytidine_deaminase-like"/>
</dbReference>
<keyword evidence="2" id="KW-0479">Metal-binding</keyword>
<dbReference type="GO" id="GO:0042802">
    <property type="term" value="F:identical protein binding"/>
    <property type="evidence" value="ECO:0007669"/>
    <property type="project" value="UniProtKB-ARBA"/>
</dbReference>
<dbReference type="GO" id="GO:0005829">
    <property type="term" value="C:cytosol"/>
    <property type="evidence" value="ECO:0007669"/>
    <property type="project" value="TreeGrafter"/>
</dbReference>
<dbReference type="PROSITE" id="PS00903">
    <property type="entry name" value="CYT_DCMP_DEAMINASES_1"/>
    <property type="match status" value="1"/>
</dbReference>
<dbReference type="Proteomes" id="UP001366166">
    <property type="component" value="Chromosome"/>
</dbReference>
<dbReference type="AlphaFoldDB" id="A0AAU9EPP2"/>
<evidence type="ECO:0000313" key="6">
    <source>
        <dbReference type="EMBL" id="BEQ16474.1"/>
    </source>
</evidence>
<dbReference type="PANTHER" id="PTHR11644">
    <property type="entry name" value="CYTIDINE DEAMINASE"/>
    <property type="match status" value="1"/>
</dbReference>
<comment type="similarity">
    <text evidence="1">Belongs to the cytidine and deoxycytidylate deaminase family.</text>
</comment>
<sequence length="141" mass="15620">MQRPTLEPQTAERLLRAADEMLEQGFSFGVEIATYGAAVLTTNQAIYGGVNRFSPSHSLTLHAEQVALAHCFAHADPLILAMAITSVDQSAQPVPCGICRQLLFENARFSGYDIAVITKSQTYYLSELYPHPWPDRPPKRD</sequence>
<accession>A0AAU9EPP2</accession>
<dbReference type="Pfam" id="PF00383">
    <property type="entry name" value="dCMP_cyt_deam_1"/>
    <property type="match status" value="1"/>
</dbReference>
<dbReference type="SUPFAM" id="SSF53927">
    <property type="entry name" value="Cytidine deaminase-like"/>
    <property type="match status" value="1"/>
</dbReference>
<evidence type="ECO:0000259" key="5">
    <source>
        <dbReference type="PROSITE" id="PS51747"/>
    </source>
</evidence>
<reference evidence="7" key="1">
    <citation type="journal article" date="2023" name="Arch. Microbiol.">
        <title>Desulfoferula mesophilus gen. nov. sp. nov., a mesophilic sulfate-reducing bacterium isolated from a brackish lake sediment.</title>
        <authorList>
            <person name="Watanabe T."/>
            <person name="Yabe T."/>
            <person name="Tsuji J.M."/>
            <person name="Fukui M."/>
        </authorList>
    </citation>
    <scope>NUCLEOTIDE SEQUENCE [LARGE SCALE GENOMIC DNA]</scope>
    <source>
        <strain evidence="7">12FAK</strain>
    </source>
</reference>
<feature type="domain" description="CMP/dCMP-type deaminase" evidence="5">
    <location>
        <begin position="9"/>
        <end position="136"/>
    </location>
</feature>
<evidence type="ECO:0000256" key="3">
    <source>
        <dbReference type="ARBA" id="ARBA00022801"/>
    </source>
</evidence>
<keyword evidence="4" id="KW-0862">Zinc</keyword>
<dbReference type="InterPro" id="IPR016192">
    <property type="entry name" value="APOBEC/CMP_deaminase_Zn-bd"/>
</dbReference>
<protein>
    <recommendedName>
        <fullName evidence="5">CMP/dCMP-type deaminase domain-containing protein</fullName>
    </recommendedName>
</protein>
<evidence type="ECO:0000313" key="7">
    <source>
        <dbReference type="Proteomes" id="UP001366166"/>
    </source>
</evidence>
<dbReference type="EMBL" id="AP028679">
    <property type="protein sequence ID" value="BEQ16474.1"/>
    <property type="molecule type" value="Genomic_DNA"/>
</dbReference>
<proteinExistence type="inferred from homology"/>